<dbReference type="PANTHER" id="PTHR44411:SF1">
    <property type="entry name" value="THO COMPLEX SUBUNIT 6 HOMOLOG"/>
    <property type="match status" value="1"/>
</dbReference>
<dbReference type="PROSITE" id="PS00678">
    <property type="entry name" value="WD_REPEATS_1"/>
    <property type="match status" value="1"/>
</dbReference>
<comment type="caution">
    <text evidence="5">The sequence shown here is derived from an EMBL/GenBank/DDBJ whole genome shotgun (WGS) entry which is preliminary data.</text>
</comment>
<accession>A0A210QNI2</accession>
<gene>
    <name evidence="5" type="ORF">KP79_PYT16104</name>
</gene>
<proteinExistence type="inferred from homology"/>
<dbReference type="InterPro" id="IPR036322">
    <property type="entry name" value="WD40_repeat_dom_sf"/>
</dbReference>
<evidence type="ECO:0000256" key="1">
    <source>
        <dbReference type="ARBA" id="ARBA00009728"/>
    </source>
</evidence>
<protein>
    <submittedName>
        <fullName evidence="5">THO complex subunit 6-like</fullName>
    </submittedName>
</protein>
<dbReference type="Pfam" id="PF00400">
    <property type="entry name" value="WD40"/>
    <property type="match status" value="1"/>
</dbReference>
<dbReference type="STRING" id="6573.A0A210QNI2"/>
<dbReference type="InterPro" id="IPR019775">
    <property type="entry name" value="WD40_repeat_CS"/>
</dbReference>
<dbReference type="GO" id="GO:0000346">
    <property type="term" value="C:transcription export complex"/>
    <property type="evidence" value="ECO:0007669"/>
    <property type="project" value="TreeGrafter"/>
</dbReference>
<dbReference type="SMART" id="SM00320">
    <property type="entry name" value="WD40"/>
    <property type="match status" value="4"/>
</dbReference>
<dbReference type="InterPro" id="IPR042626">
    <property type="entry name" value="THOC6"/>
</dbReference>
<dbReference type="PROSITE" id="PS50082">
    <property type="entry name" value="WD_REPEATS_2"/>
    <property type="match status" value="2"/>
</dbReference>
<organism evidence="5 6">
    <name type="scientific">Mizuhopecten yessoensis</name>
    <name type="common">Japanese scallop</name>
    <name type="synonym">Patinopecten yessoensis</name>
    <dbReference type="NCBI Taxonomy" id="6573"/>
    <lineage>
        <taxon>Eukaryota</taxon>
        <taxon>Metazoa</taxon>
        <taxon>Spiralia</taxon>
        <taxon>Lophotrochozoa</taxon>
        <taxon>Mollusca</taxon>
        <taxon>Bivalvia</taxon>
        <taxon>Autobranchia</taxon>
        <taxon>Pteriomorphia</taxon>
        <taxon>Pectinida</taxon>
        <taxon>Pectinoidea</taxon>
        <taxon>Pectinidae</taxon>
        <taxon>Mizuhopecten</taxon>
    </lineage>
</organism>
<keyword evidence="6" id="KW-1185">Reference proteome</keyword>
<evidence type="ECO:0000256" key="4">
    <source>
        <dbReference type="PROSITE-ProRule" id="PRU00221"/>
    </source>
</evidence>
<reference evidence="5 6" key="1">
    <citation type="journal article" date="2017" name="Nat. Ecol. Evol.">
        <title>Scallop genome provides insights into evolution of bilaterian karyotype and development.</title>
        <authorList>
            <person name="Wang S."/>
            <person name="Zhang J."/>
            <person name="Jiao W."/>
            <person name="Li J."/>
            <person name="Xun X."/>
            <person name="Sun Y."/>
            <person name="Guo X."/>
            <person name="Huan P."/>
            <person name="Dong B."/>
            <person name="Zhang L."/>
            <person name="Hu X."/>
            <person name="Sun X."/>
            <person name="Wang J."/>
            <person name="Zhao C."/>
            <person name="Wang Y."/>
            <person name="Wang D."/>
            <person name="Huang X."/>
            <person name="Wang R."/>
            <person name="Lv J."/>
            <person name="Li Y."/>
            <person name="Zhang Z."/>
            <person name="Liu B."/>
            <person name="Lu W."/>
            <person name="Hui Y."/>
            <person name="Liang J."/>
            <person name="Zhou Z."/>
            <person name="Hou R."/>
            <person name="Li X."/>
            <person name="Liu Y."/>
            <person name="Li H."/>
            <person name="Ning X."/>
            <person name="Lin Y."/>
            <person name="Zhao L."/>
            <person name="Xing Q."/>
            <person name="Dou J."/>
            <person name="Li Y."/>
            <person name="Mao J."/>
            <person name="Guo H."/>
            <person name="Dou H."/>
            <person name="Li T."/>
            <person name="Mu C."/>
            <person name="Jiang W."/>
            <person name="Fu Q."/>
            <person name="Fu X."/>
            <person name="Miao Y."/>
            <person name="Liu J."/>
            <person name="Yu Q."/>
            <person name="Li R."/>
            <person name="Liao H."/>
            <person name="Li X."/>
            <person name="Kong Y."/>
            <person name="Jiang Z."/>
            <person name="Chourrout D."/>
            <person name="Li R."/>
            <person name="Bao Z."/>
        </authorList>
    </citation>
    <scope>NUCLEOTIDE SEQUENCE [LARGE SCALE GENOMIC DNA]</scope>
    <source>
        <strain evidence="5 6">PY_sf001</strain>
    </source>
</reference>
<dbReference type="PANTHER" id="PTHR44411">
    <property type="entry name" value="THO COMPLEX SUBUNIT 6 HOMOLOG"/>
    <property type="match status" value="1"/>
</dbReference>
<dbReference type="AlphaFoldDB" id="A0A210QNI2"/>
<evidence type="ECO:0000313" key="5">
    <source>
        <dbReference type="EMBL" id="OWF50265.1"/>
    </source>
</evidence>
<keyword evidence="2 4" id="KW-0853">WD repeat</keyword>
<dbReference type="GO" id="GO:0000347">
    <property type="term" value="C:THO complex"/>
    <property type="evidence" value="ECO:0007669"/>
    <property type="project" value="TreeGrafter"/>
</dbReference>
<sequence length="371" mass="40869">MAAVATGILGSTCYFRFNIGNLNLNGKKKKSTDLILQDRSLAARKQYHTSVFAQCFSPCGKFLAAANNHGSIAIFSLTTALSPDSTEALWKPVYSFKASEEGAIFCLASSDIFLISGGNGPICAWKWSDILNKSPKVIWSWAIPKKGPFYQTEVNTIVIDKQETQCRLYAGCGDNNVYVWDLETGEQLVTLSGHDNYIHSVSLKNKGQMCATASEDGTVKLWDMRHPSAAEHTLEPYKNQLCARPEFGRWLGCVAMETGDDWLVCGGGPKMSLWHLRSLEATTVFDTPAVCQKTVMFYEDTIISAGGEPYVNHWYVNGDQKSRIPCTPTNVFSVVVNTALNSHKVLCTAGNRPKIDVCTNFGYKAFSLTFS</sequence>
<dbReference type="PROSITE" id="PS50294">
    <property type="entry name" value="WD_REPEATS_REGION"/>
    <property type="match status" value="1"/>
</dbReference>
<evidence type="ECO:0000256" key="3">
    <source>
        <dbReference type="ARBA" id="ARBA00022737"/>
    </source>
</evidence>
<feature type="repeat" description="WD" evidence="4">
    <location>
        <begin position="168"/>
        <end position="190"/>
    </location>
</feature>
<dbReference type="OrthoDB" id="273067at2759"/>
<dbReference type="GO" id="GO:0006406">
    <property type="term" value="P:mRNA export from nucleus"/>
    <property type="evidence" value="ECO:0007669"/>
    <property type="project" value="TreeGrafter"/>
</dbReference>
<evidence type="ECO:0000313" key="6">
    <source>
        <dbReference type="Proteomes" id="UP000242188"/>
    </source>
</evidence>
<dbReference type="EMBL" id="NEDP02002708">
    <property type="protein sequence ID" value="OWF50265.1"/>
    <property type="molecule type" value="Genomic_DNA"/>
</dbReference>
<dbReference type="InterPro" id="IPR001680">
    <property type="entry name" value="WD40_rpt"/>
</dbReference>
<comment type="similarity">
    <text evidence="1">Belongs to the WD repeat THOC6 family.</text>
</comment>
<dbReference type="Gene3D" id="2.130.10.10">
    <property type="entry name" value="YVTN repeat-like/Quinoprotein amine dehydrogenase"/>
    <property type="match status" value="1"/>
</dbReference>
<dbReference type="SUPFAM" id="SSF50978">
    <property type="entry name" value="WD40 repeat-like"/>
    <property type="match status" value="1"/>
</dbReference>
<evidence type="ECO:0000256" key="2">
    <source>
        <dbReference type="ARBA" id="ARBA00022574"/>
    </source>
</evidence>
<keyword evidence="3" id="KW-0677">Repeat</keyword>
<dbReference type="InterPro" id="IPR015943">
    <property type="entry name" value="WD40/YVTN_repeat-like_dom_sf"/>
</dbReference>
<name>A0A210QNI2_MIZYE</name>
<dbReference type="Proteomes" id="UP000242188">
    <property type="component" value="Unassembled WGS sequence"/>
</dbReference>
<feature type="repeat" description="WD" evidence="4">
    <location>
        <begin position="191"/>
        <end position="232"/>
    </location>
</feature>